<evidence type="ECO:0008006" key="4">
    <source>
        <dbReference type="Google" id="ProtNLM"/>
    </source>
</evidence>
<feature type="transmembrane region" description="Helical" evidence="1">
    <location>
        <begin position="52"/>
        <end position="70"/>
    </location>
</feature>
<keyword evidence="1" id="KW-0472">Membrane</keyword>
<feature type="transmembrane region" description="Helical" evidence="1">
    <location>
        <begin position="12"/>
        <end position="32"/>
    </location>
</feature>
<dbReference type="PANTHER" id="PTHR36974:SF1">
    <property type="entry name" value="DOXX FAMILY MEMBRANE PROTEIN"/>
    <property type="match status" value="1"/>
</dbReference>
<comment type="caution">
    <text evidence="2">The sequence shown here is derived from an EMBL/GenBank/DDBJ whole genome shotgun (WGS) entry which is preliminary data.</text>
</comment>
<evidence type="ECO:0000313" key="2">
    <source>
        <dbReference type="EMBL" id="MFD2966013.1"/>
    </source>
</evidence>
<dbReference type="EMBL" id="JBHUPB010000003">
    <property type="protein sequence ID" value="MFD2966013.1"/>
    <property type="molecule type" value="Genomic_DNA"/>
</dbReference>
<dbReference type="RefSeq" id="WP_320183807.1">
    <property type="nucleotide sequence ID" value="NZ_CP138332.1"/>
</dbReference>
<keyword evidence="1" id="KW-0812">Transmembrane</keyword>
<feature type="transmembrane region" description="Helical" evidence="1">
    <location>
        <begin position="77"/>
        <end position="96"/>
    </location>
</feature>
<evidence type="ECO:0000313" key="3">
    <source>
        <dbReference type="Proteomes" id="UP001597525"/>
    </source>
</evidence>
<sequence>MARTNKLGMVKHGARLLLGTFMLFAGIAHLTFARRAFRAQVPDWLPMDKDRVVVLSGVVEIGLGLLVIFAGHRSRSIPWLLAIFFVLVFPGNIAQYLNHRDAFGLDSDTARLTRLFFQPVLIYWALWSMGAIPPNIRKNRAGLGSR</sequence>
<feature type="transmembrane region" description="Helical" evidence="1">
    <location>
        <begin position="116"/>
        <end position="136"/>
    </location>
</feature>
<gene>
    <name evidence="2" type="ORF">ACFS7Y_01365</name>
</gene>
<reference evidence="3" key="1">
    <citation type="journal article" date="2019" name="Int. J. Syst. Evol. Microbiol.">
        <title>The Global Catalogue of Microorganisms (GCM) 10K type strain sequencing project: providing services to taxonomists for standard genome sequencing and annotation.</title>
        <authorList>
            <consortium name="The Broad Institute Genomics Platform"/>
            <consortium name="The Broad Institute Genome Sequencing Center for Infectious Disease"/>
            <person name="Wu L."/>
            <person name="Ma J."/>
        </authorList>
    </citation>
    <scope>NUCLEOTIDE SEQUENCE [LARGE SCALE GENOMIC DNA]</scope>
    <source>
        <strain evidence="3">KCTC 22814</strain>
    </source>
</reference>
<name>A0ABW6BC76_9SPHI</name>
<protein>
    <recommendedName>
        <fullName evidence="4">DoxX family membrane protein</fullName>
    </recommendedName>
</protein>
<organism evidence="2 3">
    <name type="scientific">Sphingobacterium bambusae</name>
    <dbReference type="NCBI Taxonomy" id="662858"/>
    <lineage>
        <taxon>Bacteria</taxon>
        <taxon>Pseudomonadati</taxon>
        <taxon>Bacteroidota</taxon>
        <taxon>Sphingobacteriia</taxon>
        <taxon>Sphingobacteriales</taxon>
        <taxon>Sphingobacteriaceae</taxon>
        <taxon>Sphingobacterium</taxon>
    </lineage>
</organism>
<proteinExistence type="predicted"/>
<accession>A0ABW6BC76</accession>
<dbReference type="PANTHER" id="PTHR36974">
    <property type="entry name" value="MEMBRANE PROTEIN-RELATED"/>
    <property type="match status" value="1"/>
</dbReference>
<keyword evidence="3" id="KW-1185">Reference proteome</keyword>
<evidence type="ECO:0000256" key="1">
    <source>
        <dbReference type="SAM" id="Phobius"/>
    </source>
</evidence>
<keyword evidence="1" id="KW-1133">Transmembrane helix</keyword>
<dbReference type="Proteomes" id="UP001597525">
    <property type="component" value="Unassembled WGS sequence"/>
</dbReference>